<dbReference type="InterPro" id="IPR003000">
    <property type="entry name" value="Sirtuin"/>
</dbReference>
<sequence length="231" mass="25681">MKPRIVVFSGAGISAESGLRTFRDFDGYWHEYRIDEVATPEGFAANPELVLRFYNQRRHEVLAAQPNAAHHAIAQLERDYEVTVVTQNIDDLHERAGSSNVIHVHGEIIKGQSSINADLVVPLTKPDIEPGDLAPDGSQLRPHVVWFGEPVLRLDEAMEAISRADKMLVVGTSLSVFPVAGLVREAPAHAEKVLIALDVAHPPQDYQFLAGRATELVPPLVQRWRKERHDT</sequence>
<keyword evidence="7" id="KW-1185">Reference proteome</keyword>
<dbReference type="HAMAP" id="MF_01121">
    <property type="entry name" value="Sirtuin_ClassIII"/>
    <property type="match status" value="1"/>
</dbReference>
<evidence type="ECO:0000256" key="3">
    <source>
        <dbReference type="HAMAP-Rule" id="MF_01121"/>
    </source>
</evidence>
<dbReference type="GO" id="GO:0036055">
    <property type="term" value="F:protein-succinyllysine desuccinylase activity"/>
    <property type="evidence" value="ECO:0007669"/>
    <property type="project" value="UniProtKB-UniRule"/>
</dbReference>
<dbReference type="GO" id="GO:0017136">
    <property type="term" value="F:histone deacetylase activity, NAD-dependent"/>
    <property type="evidence" value="ECO:0007669"/>
    <property type="project" value="TreeGrafter"/>
</dbReference>
<dbReference type="Gene3D" id="3.30.1600.10">
    <property type="entry name" value="SIR2/SIRT2 'Small Domain"/>
    <property type="match status" value="1"/>
</dbReference>
<organism evidence="6 7">
    <name type="scientific">Lampropedia cohaerens</name>
    <dbReference type="NCBI Taxonomy" id="1610491"/>
    <lineage>
        <taxon>Bacteria</taxon>
        <taxon>Pseudomonadati</taxon>
        <taxon>Pseudomonadota</taxon>
        <taxon>Betaproteobacteria</taxon>
        <taxon>Burkholderiales</taxon>
        <taxon>Comamonadaceae</taxon>
        <taxon>Lampropedia</taxon>
    </lineage>
</organism>
<feature type="active site" description="Proton acceptor" evidence="3">
    <location>
        <position position="105"/>
    </location>
</feature>
<dbReference type="PANTHER" id="PTHR11085">
    <property type="entry name" value="NAD-DEPENDENT PROTEIN DEACYLASE SIRTUIN-5, MITOCHONDRIAL-RELATED"/>
    <property type="match status" value="1"/>
</dbReference>
<reference evidence="6 7" key="1">
    <citation type="submission" date="2015-05" db="EMBL/GenBank/DDBJ databases">
        <title>Draft genome sequence of Lampropedia sp. CT6, isolated from the microbial mat of a hot water spring, located at Manikaran, India.</title>
        <authorList>
            <person name="Tripathi C."/>
            <person name="Rani P."/>
            <person name="Mahato N.K."/>
            <person name="Lal R."/>
        </authorList>
    </citation>
    <scope>NUCLEOTIDE SEQUENCE [LARGE SCALE GENOMIC DNA]</scope>
    <source>
        <strain evidence="6 7">CT6</strain>
    </source>
</reference>
<dbReference type="SUPFAM" id="SSF52467">
    <property type="entry name" value="DHS-like NAD/FAD-binding domain"/>
    <property type="match status" value="1"/>
</dbReference>
<dbReference type="InterPro" id="IPR027546">
    <property type="entry name" value="Sirtuin_class_III"/>
</dbReference>
<dbReference type="PANTHER" id="PTHR11085:SF4">
    <property type="entry name" value="NAD-DEPENDENT PROTEIN DEACYLASE"/>
    <property type="match status" value="1"/>
</dbReference>
<dbReference type="InterPro" id="IPR029035">
    <property type="entry name" value="DHS-like_NAD/FAD-binding_dom"/>
</dbReference>
<gene>
    <name evidence="3" type="primary">cobB</name>
    <name evidence="6" type="ORF">AAV94_04190</name>
</gene>
<dbReference type="PATRIC" id="fig|1610491.3.peg.894"/>
<comment type="catalytic activity">
    <reaction evidence="3">
        <text>N(6)-acetyl-L-lysyl-[protein] + NAD(+) + H2O = 2''-O-acetyl-ADP-D-ribose + nicotinamide + L-lysyl-[protein]</text>
        <dbReference type="Rhea" id="RHEA:43636"/>
        <dbReference type="Rhea" id="RHEA-COMP:9752"/>
        <dbReference type="Rhea" id="RHEA-COMP:10731"/>
        <dbReference type="ChEBI" id="CHEBI:15377"/>
        <dbReference type="ChEBI" id="CHEBI:17154"/>
        <dbReference type="ChEBI" id="CHEBI:29969"/>
        <dbReference type="ChEBI" id="CHEBI:57540"/>
        <dbReference type="ChEBI" id="CHEBI:61930"/>
        <dbReference type="ChEBI" id="CHEBI:83767"/>
        <dbReference type="EC" id="2.3.1.286"/>
    </reaction>
</comment>
<feature type="binding site" evidence="3">
    <location>
        <begin position="171"/>
        <end position="173"/>
    </location>
    <ligand>
        <name>NAD(+)</name>
        <dbReference type="ChEBI" id="CHEBI:57540"/>
    </ligand>
</feature>
<dbReference type="STRING" id="1610491.AAV94_04190"/>
<feature type="binding site" evidence="3">
    <location>
        <begin position="87"/>
        <end position="90"/>
    </location>
    <ligand>
        <name>NAD(+)</name>
        <dbReference type="ChEBI" id="CHEBI:57540"/>
    </ligand>
</feature>
<dbReference type="InterPro" id="IPR026590">
    <property type="entry name" value="Ssirtuin_cat_dom"/>
</dbReference>
<comment type="catalytic activity">
    <reaction evidence="3">
        <text>N(6)-succinyl-L-lysyl-[protein] + NAD(+) + H2O = 2''-O-succinyl-ADP-D-ribose + nicotinamide + L-lysyl-[protein]</text>
        <dbReference type="Rhea" id="RHEA:47668"/>
        <dbReference type="Rhea" id="RHEA-COMP:9752"/>
        <dbReference type="Rhea" id="RHEA-COMP:11877"/>
        <dbReference type="ChEBI" id="CHEBI:15377"/>
        <dbReference type="ChEBI" id="CHEBI:17154"/>
        <dbReference type="ChEBI" id="CHEBI:29969"/>
        <dbReference type="ChEBI" id="CHEBI:57540"/>
        <dbReference type="ChEBI" id="CHEBI:87830"/>
        <dbReference type="ChEBI" id="CHEBI:87832"/>
    </reaction>
</comment>
<name>A0A0U1Q1C7_9BURK</name>
<dbReference type="GO" id="GO:0070403">
    <property type="term" value="F:NAD+ binding"/>
    <property type="evidence" value="ECO:0007669"/>
    <property type="project" value="UniProtKB-UniRule"/>
</dbReference>
<dbReference type="PROSITE" id="PS50305">
    <property type="entry name" value="SIRTUIN"/>
    <property type="match status" value="1"/>
</dbReference>
<comment type="subcellular location">
    <subcellularLocation>
        <location evidence="3">Cytoplasm</location>
    </subcellularLocation>
</comment>
<dbReference type="OrthoDB" id="9800582at2"/>
<keyword evidence="1" id="KW-0808">Transferase</keyword>
<feature type="binding site" evidence="3">
    <location>
        <begin position="10"/>
        <end position="29"/>
    </location>
    <ligand>
        <name>NAD(+)</name>
        <dbReference type="ChEBI" id="CHEBI:57540"/>
    </ligand>
</feature>
<dbReference type="GO" id="GO:0005737">
    <property type="term" value="C:cytoplasm"/>
    <property type="evidence" value="ECO:0007669"/>
    <property type="project" value="UniProtKB-SubCell"/>
</dbReference>
<feature type="binding site" evidence="3">
    <location>
        <position position="54"/>
    </location>
    <ligand>
        <name>substrate</name>
    </ligand>
</feature>
<evidence type="ECO:0000256" key="4">
    <source>
        <dbReference type="PROSITE-ProRule" id="PRU00236"/>
    </source>
</evidence>
<dbReference type="AlphaFoldDB" id="A0A0U1Q1C7"/>
<feature type="binding site" evidence="3">
    <location>
        <position position="57"/>
    </location>
    <ligand>
        <name>substrate</name>
    </ligand>
</feature>
<comment type="function">
    <text evidence="3">NAD-dependent lysine deacetylase and desuccinylase that specifically removes acetyl and succinyl groups on target proteins. Modulates the activities of several proteins which are inactive in their acylated form.</text>
</comment>
<dbReference type="GO" id="GO:0036054">
    <property type="term" value="F:protein-malonyllysine demalonylase activity"/>
    <property type="evidence" value="ECO:0007669"/>
    <property type="project" value="InterPro"/>
</dbReference>
<dbReference type="InterPro" id="IPR050134">
    <property type="entry name" value="NAD-dep_sirtuin_deacylases"/>
</dbReference>
<protein>
    <recommendedName>
        <fullName evidence="3">NAD-dependent protein deacylase</fullName>
        <ecNumber evidence="3">2.3.1.286</ecNumber>
    </recommendedName>
    <alternativeName>
        <fullName evidence="3">Regulatory protein SIR2 homolog</fullName>
    </alternativeName>
</protein>
<evidence type="ECO:0000256" key="2">
    <source>
        <dbReference type="ARBA" id="ARBA00023027"/>
    </source>
</evidence>
<feature type="binding site" evidence="3">
    <location>
        <position position="213"/>
    </location>
    <ligand>
        <name>NAD(+)</name>
        <dbReference type="ChEBI" id="CHEBI:57540"/>
    </ligand>
</feature>
<evidence type="ECO:0000313" key="7">
    <source>
        <dbReference type="Proteomes" id="UP000050580"/>
    </source>
</evidence>
<evidence type="ECO:0000256" key="1">
    <source>
        <dbReference type="ARBA" id="ARBA00022679"/>
    </source>
</evidence>
<dbReference type="EMBL" id="LBNQ01000018">
    <property type="protein sequence ID" value="KKW68574.1"/>
    <property type="molecule type" value="Genomic_DNA"/>
</dbReference>
<keyword evidence="3" id="KW-0963">Cytoplasm</keyword>
<dbReference type="EC" id="2.3.1.286" evidence="3"/>
<dbReference type="Proteomes" id="UP000050580">
    <property type="component" value="Unassembled WGS sequence"/>
</dbReference>
<dbReference type="InterPro" id="IPR026591">
    <property type="entry name" value="Sirtuin_cat_small_dom_sf"/>
</dbReference>
<dbReference type="Pfam" id="PF02146">
    <property type="entry name" value="SIR2"/>
    <property type="match status" value="1"/>
</dbReference>
<evidence type="ECO:0000259" key="5">
    <source>
        <dbReference type="PROSITE" id="PS50305"/>
    </source>
</evidence>
<comment type="domain">
    <text evidence="3">2 residues (Tyr-54 and Arg-57) present in a large hydrophobic pocket are probably involved in substrate specificity. They are important for desuccinylation activity, but dispensable for deacetylation activity.</text>
</comment>
<evidence type="ECO:0000313" key="6">
    <source>
        <dbReference type="EMBL" id="KKW68574.1"/>
    </source>
</evidence>
<accession>A0A0U1Q1C7</accession>
<dbReference type="RefSeq" id="WP_046741085.1">
    <property type="nucleotide sequence ID" value="NZ_LBNQ01000018.1"/>
</dbReference>
<proteinExistence type="inferred from homology"/>
<feature type="domain" description="Deacetylase sirtuin-type" evidence="5">
    <location>
        <begin position="1"/>
        <end position="227"/>
    </location>
</feature>
<comment type="caution">
    <text evidence="3 4">Lacks conserved residue(s) required for the propagation of feature annotation.</text>
</comment>
<keyword evidence="2 3" id="KW-0520">NAD</keyword>
<comment type="similarity">
    <text evidence="3">Belongs to the sirtuin family. Class III subfamily.</text>
</comment>
<comment type="caution">
    <text evidence="6">The sequence shown here is derived from an EMBL/GenBank/DDBJ whole genome shotgun (WGS) entry which is preliminary data.</text>
</comment>
<dbReference type="Gene3D" id="3.40.50.1220">
    <property type="entry name" value="TPP-binding domain"/>
    <property type="match status" value="1"/>
</dbReference>